<name>A0AAN7U942_9PEZI</name>
<feature type="transmembrane region" description="Helical" evidence="1">
    <location>
        <begin position="22"/>
        <end position="41"/>
    </location>
</feature>
<keyword evidence="3" id="KW-1185">Reference proteome</keyword>
<protein>
    <submittedName>
        <fullName evidence="2">Uncharacterized protein</fullName>
    </submittedName>
</protein>
<dbReference type="EMBL" id="JAWHQM010000001">
    <property type="protein sequence ID" value="KAK5624309.1"/>
    <property type="molecule type" value="Genomic_DNA"/>
</dbReference>
<proteinExistence type="predicted"/>
<reference evidence="2 3" key="1">
    <citation type="submission" date="2023-10" db="EMBL/GenBank/DDBJ databases">
        <title>Draft genome sequence of Xylaria bambusicola isolate GMP-LS, the root and basal stem rot pathogen of sugarcane in Indonesia.</title>
        <authorList>
            <person name="Selvaraj P."/>
            <person name="Muralishankar V."/>
            <person name="Muruganantham S."/>
            <person name="Sp S."/>
            <person name="Haryani S."/>
            <person name="Lau K.J.X."/>
            <person name="Naqvi N.I."/>
        </authorList>
    </citation>
    <scope>NUCLEOTIDE SEQUENCE [LARGE SCALE GENOMIC DNA]</scope>
    <source>
        <strain evidence="2">GMP-LS</strain>
    </source>
</reference>
<keyword evidence="1" id="KW-0812">Transmembrane</keyword>
<keyword evidence="1" id="KW-0472">Membrane</keyword>
<evidence type="ECO:0000256" key="1">
    <source>
        <dbReference type="SAM" id="Phobius"/>
    </source>
</evidence>
<sequence length="74" mass="7833">MAQCCGTHDLYELLAANGASEIAGVFILIPLMSAAVAKDYLSPLSWFEMLSPRRHSALPGLIVSGKGGEAEAER</sequence>
<evidence type="ECO:0000313" key="3">
    <source>
        <dbReference type="Proteomes" id="UP001305414"/>
    </source>
</evidence>
<gene>
    <name evidence="2" type="ORF">RRF57_000025</name>
</gene>
<dbReference type="AlphaFoldDB" id="A0AAN7U942"/>
<keyword evidence="1" id="KW-1133">Transmembrane helix</keyword>
<organism evidence="2 3">
    <name type="scientific">Xylaria bambusicola</name>
    <dbReference type="NCBI Taxonomy" id="326684"/>
    <lineage>
        <taxon>Eukaryota</taxon>
        <taxon>Fungi</taxon>
        <taxon>Dikarya</taxon>
        <taxon>Ascomycota</taxon>
        <taxon>Pezizomycotina</taxon>
        <taxon>Sordariomycetes</taxon>
        <taxon>Xylariomycetidae</taxon>
        <taxon>Xylariales</taxon>
        <taxon>Xylariaceae</taxon>
        <taxon>Xylaria</taxon>
    </lineage>
</organism>
<dbReference type="Proteomes" id="UP001305414">
    <property type="component" value="Unassembled WGS sequence"/>
</dbReference>
<evidence type="ECO:0000313" key="2">
    <source>
        <dbReference type="EMBL" id="KAK5624309.1"/>
    </source>
</evidence>
<accession>A0AAN7U942</accession>
<comment type="caution">
    <text evidence="2">The sequence shown here is derived from an EMBL/GenBank/DDBJ whole genome shotgun (WGS) entry which is preliminary data.</text>
</comment>